<dbReference type="InterPro" id="IPR002110">
    <property type="entry name" value="Ankyrin_rpt"/>
</dbReference>
<dbReference type="SUPFAM" id="SSF48403">
    <property type="entry name" value="Ankyrin repeat"/>
    <property type="match status" value="1"/>
</dbReference>
<dbReference type="EMBL" id="ML210689">
    <property type="protein sequence ID" value="TFK16641.1"/>
    <property type="molecule type" value="Genomic_DNA"/>
</dbReference>
<keyword evidence="2" id="KW-0040">ANK repeat</keyword>
<proteinExistence type="predicted"/>
<feature type="region of interest" description="Disordered" evidence="3">
    <location>
        <begin position="1"/>
        <end position="47"/>
    </location>
</feature>
<feature type="region of interest" description="Disordered" evidence="3">
    <location>
        <begin position="88"/>
        <end position="113"/>
    </location>
</feature>
<evidence type="ECO:0000256" key="3">
    <source>
        <dbReference type="SAM" id="MobiDB-lite"/>
    </source>
</evidence>
<protein>
    <submittedName>
        <fullName evidence="5">Ankyrin</fullName>
    </submittedName>
</protein>
<dbReference type="AlphaFoldDB" id="A0A5C3K9M0"/>
<feature type="domain" description="Nephrocystin 3-like N-terminal" evidence="4">
    <location>
        <begin position="183"/>
        <end position="332"/>
    </location>
</feature>
<dbReference type="PANTHER" id="PTHR10039">
    <property type="entry name" value="AMELOGENIN"/>
    <property type="match status" value="1"/>
</dbReference>
<keyword evidence="1" id="KW-0677">Repeat</keyword>
<gene>
    <name evidence="5" type="ORF">FA15DRAFT_761363</name>
</gene>
<evidence type="ECO:0000256" key="2">
    <source>
        <dbReference type="PROSITE-ProRule" id="PRU00023"/>
    </source>
</evidence>
<dbReference type="Pfam" id="PF12796">
    <property type="entry name" value="Ank_2"/>
    <property type="match status" value="3"/>
</dbReference>
<dbReference type="SMART" id="SM00248">
    <property type="entry name" value="ANK"/>
    <property type="match status" value="6"/>
</dbReference>
<dbReference type="InterPro" id="IPR027417">
    <property type="entry name" value="P-loop_NTPase"/>
</dbReference>
<keyword evidence="6" id="KW-1185">Reference proteome</keyword>
<dbReference type="Pfam" id="PF24883">
    <property type="entry name" value="NPHP3_N"/>
    <property type="match status" value="1"/>
</dbReference>
<evidence type="ECO:0000256" key="1">
    <source>
        <dbReference type="ARBA" id="ARBA00022737"/>
    </source>
</evidence>
<dbReference type="Gene3D" id="1.25.40.20">
    <property type="entry name" value="Ankyrin repeat-containing domain"/>
    <property type="match status" value="2"/>
</dbReference>
<dbReference type="InterPro" id="IPR036770">
    <property type="entry name" value="Ankyrin_rpt-contain_sf"/>
</dbReference>
<dbReference type="Proteomes" id="UP000307440">
    <property type="component" value="Unassembled WGS sequence"/>
</dbReference>
<accession>A0A5C3K9M0</accession>
<name>A0A5C3K9M0_COPMA</name>
<sequence length="901" mass="98427">MDSEASNSRKRKVNRHQTKRKRKAIFTDRSEPEQEECSSVETQLAAPPTGAIDIEEGEQQKGSSVQTELASVPTSTIVFEQGTQVHLATGLPPSAPKDDTNNRPSPQVGTLVDGGMLNNAQEVHIGGSATLISARNYVNIYNTTVQPDSSENDTELLKKLLPWISEINYHAIQADNYRKRAAGTGDWAFDDPVISKWLGGALHILWGVGMPGAGKTVLSSIIIDHLTKKAKANERICVAYAFARYTDLFTGDQVLGGLLRQIVQDHPSTLPFVKPMYLYHHFHDTRPSQLEILEVIRAIFASDLFDEKICTLDGLDEAFEDTQVEVLDALAGLPANLLFMSRPLPLLKDRVPNAAFIDIILHEADIIQMIDDKIGRMPRLRNLLEKGDWKEKVVNTVLKRSSGMFLVASLQLNMLGSCINIKTLSMALQVLPMGINAMYEATMEHINGGPAPKLALGALTLLAYAHESLKMDDLLHALAFEMEPFKYDPDLLVDPDTVLSACCGLITFEPETKLVCLVHYTAQDFLVTYLPKVGVDAEAMLACTCVARLQGCGFENYNDGSIYDYKDAVFTTHPFLAYASCNWAIHAHSASLPAFVEEFILECQQFPWKHSLYSKFDYLNSIQLAAACNFHSLLAQWLGFDSFPTNHPPPSPLNVNSKSAYGHTALGIAAAYGHLKTVELLIGVEGVDTQCFDSHGWSPLIAASWAGHVQVVDMLLRVIDADHVNTGSQTALMFAASRGHTEVIKSLFCAQGINVNAREPDTGYGQGHSALTLAAANGQLDAVQLLLGVGGIDVNASHWAYGTALAWASRRGNIAIVKLLLQQEDIDVNSSQCAEGSALMQAAYEGCKDVVELLLQREEIDVNATGPNGNSALLLALEENIWGSTKIKLEITELLQAHGAQ</sequence>
<dbReference type="STRING" id="230819.A0A5C3K9M0"/>
<organism evidence="5 6">
    <name type="scientific">Coprinopsis marcescibilis</name>
    <name type="common">Agaric fungus</name>
    <name type="synonym">Psathyrella marcescibilis</name>
    <dbReference type="NCBI Taxonomy" id="230819"/>
    <lineage>
        <taxon>Eukaryota</taxon>
        <taxon>Fungi</taxon>
        <taxon>Dikarya</taxon>
        <taxon>Basidiomycota</taxon>
        <taxon>Agaricomycotina</taxon>
        <taxon>Agaricomycetes</taxon>
        <taxon>Agaricomycetidae</taxon>
        <taxon>Agaricales</taxon>
        <taxon>Agaricineae</taxon>
        <taxon>Psathyrellaceae</taxon>
        <taxon>Coprinopsis</taxon>
    </lineage>
</organism>
<evidence type="ECO:0000313" key="6">
    <source>
        <dbReference type="Proteomes" id="UP000307440"/>
    </source>
</evidence>
<dbReference type="Gene3D" id="3.40.50.300">
    <property type="entry name" value="P-loop containing nucleotide triphosphate hydrolases"/>
    <property type="match status" value="1"/>
</dbReference>
<dbReference type="PROSITE" id="PS50088">
    <property type="entry name" value="ANK_REPEAT"/>
    <property type="match status" value="1"/>
</dbReference>
<feature type="repeat" description="ANK" evidence="2">
    <location>
        <begin position="766"/>
        <end position="790"/>
    </location>
</feature>
<dbReference type="PROSITE" id="PS50297">
    <property type="entry name" value="ANK_REP_REGION"/>
    <property type="match status" value="1"/>
</dbReference>
<evidence type="ECO:0000259" key="4">
    <source>
        <dbReference type="Pfam" id="PF24883"/>
    </source>
</evidence>
<reference evidence="5 6" key="1">
    <citation type="journal article" date="2019" name="Nat. Ecol. Evol.">
        <title>Megaphylogeny resolves global patterns of mushroom evolution.</title>
        <authorList>
            <person name="Varga T."/>
            <person name="Krizsan K."/>
            <person name="Foldi C."/>
            <person name="Dima B."/>
            <person name="Sanchez-Garcia M."/>
            <person name="Sanchez-Ramirez S."/>
            <person name="Szollosi G.J."/>
            <person name="Szarkandi J.G."/>
            <person name="Papp V."/>
            <person name="Albert L."/>
            <person name="Andreopoulos W."/>
            <person name="Angelini C."/>
            <person name="Antonin V."/>
            <person name="Barry K.W."/>
            <person name="Bougher N.L."/>
            <person name="Buchanan P."/>
            <person name="Buyck B."/>
            <person name="Bense V."/>
            <person name="Catcheside P."/>
            <person name="Chovatia M."/>
            <person name="Cooper J."/>
            <person name="Damon W."/>
            <person name="Desjardin D."/>
            <person name="Finy P."/>
            <person name="Geml J."/>
            <person name="Haridas S."/>
            <person name="Hughes K."/>
            <person name="Justo A."/>
            <person name="Karasinski D."/>
            <person name="Kautmanova I."/>
            <person name="Kiss B."/>
            <person name="Kocsube S."/>
            <person name="Kotiranta H."/>
            <person name="LaButti K.M."/>
            <person name="Lechner B.E."/>
            <person name="Liimatainen K."/>
            <person name="Lipzen A."/>
            <person name="Lukacs Z."/>
            <person name="Mihaltcheva S."/>
            <person name="Morgado L.N."/>
            <person name="Niskanen T."/>
            <person name="Noordeloos M.E."/>
            <person name="Ohm R.A."/>
            <person name="Ortiz-Santana B."/>
            <person name="Ovrebo C."/>
            <person name="Racz N."/>
            <person name="Riley R."/>
            <person name="Savchenko A."/>
            <person name="Shiryaev A."/>
            <person name="Soop K."/>
            <person name="Spirin V."/>
            <person name="Szebenyi C."/>
            <person name="Tomsovsky M."/>
            <person name="Tulloss R.E."/>
            <person name="Uehling J."/>
            <person name="Grigoriev I.V."/>
            <person name="Vagvolgyi C."/>
            <person name="Papp T."/>
            <person name="Martin F.M."/>
            <person name="Miettinen O."/>
            <person name="Hibbett D.S."/>
            <person name="Nagy L.G."/>
        </authorList>
    </citation>
    <scope>NUCLEOTIDE SEQUENCE [LARGE SCALE GENOMIC DNA]</scope>
    <source>
        <strain evidence="5 6">CBS 121175</strain>
    </source>
</reference>
<evidence type="ECO:0000313" key="5">
    <source>
        <dbReference type="EMBL" id="TFK16641.1"/>
    </source>
</evidence>
<dbReference type="OrthoDB" id="194358at2759"/>
<feature type="compositionally biased region" description="Basic residues" evidence="3">
    <location>
        <begin position="8"/>
        <end position="24"/>
    </location>
</feature>
<dbReference type="PANTHER" id="PTHR10039:SF15">
    <property type="entry name" value="NACHT DOMAIN-CONTAINING PROTEIN"/>
    <property type="match status" value="1"/>
</dbReference>
<dbReference type="InterPro" id="IPR056884">
    <property type="entry name" value="NPHP3-like_N"/>
</dbReference>